<proteinExistence type="predicted"/>
<dbReference type="Proteomes" id="UP000077266">
    <property type="component" value="Unassembled WGS sequence"/>
</dbReference>
<dbReference type="AlphaFoldDB" id="A0A165BRB7"/>
<dbReference type="InParanoid" id="A0A165BRB7"/>
<dbReference type="EMBL" id="KV426417">
    <property type="protein sequence ID" value="KZV81106.1"/>
    <property type="molecule type" value="Genomic_DNA"/>
</dbReference>
<accession>A0A165BRB7</accession>
<dbReference type="OrthoDB" id="2269034at2759"/>
<gene>
    <name evidence="1" type="ORF">EXIGLDRAFT_731756</name>
</gene>
<organism evidence="1 2">
    <name type="scientific">Exidia glandulosa HHB12029</name>
    <dbReference type="NCBI Taxonomy" id="1314781"/>
    <lineage>
        <taxon>Eukaryota</taxon>
        <taxon>Fungi</taxon>
        <taxon>Dikarya</taxon>
        <taxon>Basidiomycota</taxon>
        <taxon>Agaricomycotina</taxon>
        <taxon>Agaricomycetes</taxon>
        <taxon>Auriculariales</taxon>
        <taxon>Exidiaceae</taxon>
        <taxon>Exidia</taxon>
    </lineage>
</organism>
<evidence type="ECO:0000313" key="2">
    <source>
        <dbReference type="Proteomes" id="UP000077266"/>
    </source>
</evidence>
<keyword evidence="2" id="KW-1185">Reference proteome</keyword>
<evidence type="ECO:0000313" key="1">
    <source>
        <dbReference type="EMBL" id="KZV81106.1"/>
    </source>
</evidence>
<protein>
    <submittedName>
        <fullName evidence="1">Uncharacterized protein</fullName>
    </submittedName>
</protein>
<sequence>MSAVDPNRYAQPPEAKMLREQVAFDQDELMRNEACVRQAATTLHDAEQALLAAEGAAASARAYLEDIKAQGQGIRQRLLRAHGLLHPVRRLPDEILGEVMLTLLHIEATRRRFVLSPMIQASQRVPFTLSAVCKRWRSVALRTPRLWASVAIDLVVTTELVASERTSAWLGFLKTHGAYSKGAEIDLQLNLVLHWTAVPVDIWSVLHDLARFARSATLCMPRERGPTSDPPLSVVSSYWFGNLLELHISALDNQDAGILRDFPARGRHLRLRSLKVDAFWPSWDVFPDLPMCTSASFRPISALATLDDLALLAIKLPVVEDLDLGLIHANFHATSESGLSTVEFANIVKFCFTLDKDGTLFTVRLPKLQDVSVWLEAEEGTAQESALIHHLKHSFNVPTLRRLCILPHSFGMNADVARALAGMAGLEELCLNLPQDGAVSPSFLAELSNSTTSGDWLCPQLRLLEVESYMTDVAHRPAAESAFLELLSARRASSRDTSHNQSSNTTTALLEARLRWYDDMGHQVKDAASAELEAQVHSILQ</sequence>
<reference evidence="1 2" key="1">
    <citation type="journal article" date="2016" name="Mol. Biol. Evol.">
        <title>Comparative Genomics of Early-Diverging Mushroom-Forming Fungi Provides Insights into the Origins of Lignocellulose Decay Capabilities.</title>
        <authorList>
            <person name="Nagy L.G."/>
            <person name="Riley R."/>
            <person name="Tritt A."/>
            <person name="Adam C."/>
            <person name="Daum C."/>
            <person name="Floudas D."/>
            <person name="Sun H."/>
            <person name="Yadav J.S."/>
            <person name="Pangilinan J."/>
            <person name="Larsson K.H."/>
            <person name="Matsuura K."/>
            <person name="Barry K."/>
            <person name="Labutti K."/>
            <person name="Kuo R."/>
            <person name="Ohm R.A."/>
            <person name="Bhattacharya S.S."/>
            <person name="Shirouzu T."/>
            <person name="Yoshinaga Y."/>
            <person name="Martin F.M."/>
            <person name="Grigoriev I.V."/>
            <person name="Hibbett D.S."/>
        </authorList>
    </citation>
    <scope>NUCLEOTIDE SEQUENCE [LARGE SCALE GENOMIC DNA]</scope>
    <source>
        <strain evidence="1 2">HHB12029</strain>
    </source>
</reference>
<name>A0A165BRB7_EXIGL</name>
<dbReference type="Gene3D" id="1.20.1280.50">
    <property type="match status" value="1"/>
</dbReference>